<dbReference type="AlphaFoldDB" id="A0A9N9GWV9"/>
<gene>
    <name evidence="1" type="ORF">FMOSSE_LOCUS10947</name>
</gene>
<dbReference type="EMBL" id="CAJVPP010003928">
    <property type="protein sequence ID" value="CAG8640197.1"/>
    <property type="molecule type" value="Genomic_DNA"/>
</dbReference>
<sequence length="74" mass="9035">MDIYNEENISSEEINRKESYEREELYDKVVMCEEIISKKDSNKEIENYVSYFNNITEALFLLDTKTKYMYVNHF</sequence>
<name>A0A9N9GWV9_FUNMO</name>
<reference evidence="1" key="1">
    <citation type="submission" date="2021-06" db="EMBL/GenBank/DDBJ databases">
        <authorList>
            <person name="Kallberg Y."/>
            <person name="Tangrot J."/>
            <person name="Rosling A."/>
        </authorList>
    </citation>
    <scope>NUCLEOTIDE SEQUENCE</scope>
    <source>
        <strain evidence="1">87-6 pot B 2015</strain>
    </source>
</reference>
<evidence type="ECO:0000313" key="2">
    <source>
        <dbReference type="Proteomes" id="UP000789375"/>
    </source>
</evidence>
<protein>
    <submittedName>
        <fullName evidence="1">8980_t:CDS:1</fullName>
    </submittedName>
</protein>
<evidence type="ECO:0000313" key="1">
    <source>
        <dbReference type="EMBL" id="CAG8640197.1"/>
    </source>
</evidence>
<keyword evidence="2" id="KW-1185">Reference proteome</keyword>
<dbReference type="Proteomes" id="UP000789375">
    <property type="component" value="Unassembled WGS sequence"/>
</dbReference>
<comment type="caution">
    <text evidence="1">The sequence shown here is derived from an EMBL/GenBank/DDBJ whole genome shotgun (WGS) entry which is preliminary data.</text>
</comment>
<accession>A0A9N9GWV9</accession>
<organism evidence="1 2">
    <name type="scientific">Funneliformis mosseae</name>
    <name type="common">Endomycorrhizal fungus</name>
    <name type="synonym">Glomus mosseae</name>
    <dbReference type="NCBI Taxonomy" id="27381"/>
    <lineage>
        <taxon>Eukaryota</taxon>
        <taxon>Fungi</taxon>
        <taxon>Fungi incertae sedis</taxon>
        <taxon>Mucoromycota</taxon>
        <taxon>Glomeromycotina</taxon>
        <taxon>Glomeromycetes</taxon>
        <taxon>Glomerales</taxon>
        <taxon>Glomeraceae</taxon>
        <taxon>Funneliformis</taxon>
    </lineage>
</organism>
<proteinExistence type="predicted"/>